<comment type="function">
    <text evidence="11">Involved in deacetylation of histones, chromatin assembly and chromosome segregation. May act as a transcriptional oscillator, directing histone deacetylases to specific chromosomal domains. Component of the NuA4 histone acetyltransferase complex which is involved in transcriptional activation of selected genes principally by acetylation of nucleosomal histone H4 and H2A. The NuA4 complex is also involved in DNA repair.</text>
</comment>
<dbReference type="Gene3D" id="1.10.274.30">
    <property type="entry name" value="MRG domain"/>
    <property type="match status" value="1"/>
</dbReference>
<keyword evidence="16" id="KW-1185">Reference proteome</keyword>
<evidence type="ECO:0000313" key="16">
    <source>
        <dbReference type="Proteomes" id="UP001270362"/>
    </source>
</evidence>
<comment type="caution">
    <text evidence="15">The sequence shown here is derived from an EMBL/GenBank/DDBJ whole genome shotgun (WGS) entry which is preliminary data.</text>
</comment>
<evidence type="ECO:0000256" key="10">
    <source>
        <dbReference type="ARBA" id="ARBA00023242"/>
    </source>
</evidence>
<dbReference type="GO" id="GO:0006355">
    <property type="term" value="P:regulation of DNA-templated transcription"/>
    <property type="evidence" value="ECO:0007669"/>
    <property type="project" value="InterPro"/>
</dbReference>
<dbReference type="InterPro" id="IPR038217">
    <property type="entry name" value="MRG_C_sf"/>
</dbReference>
<dbReference type="Proteomes" id="UP001270362">
    <property type="component" value="Unassembled WGS sequence"/>
</dbReference>
<evidence type="ECO:0000256" key="2">
    <source>
        <dbReference type="ARBA" id="ARBA00009093"/>
    </source>
</evidence>
<reference evidence="15" key="2">
    <citation type="submission" date="2023-06" db="EMBL/GenBank/DDBJ databases">
        <authorList>
            <consortium name="Lawrence Berkeley National Laboratory"/>
            <person name="Haridas S."/>
            <person name="Hensen N."/>
            <person name="Bonometti L."/>
            <person name="Westerberg I."/>
            <person name="Brannstrom I.O."/>
            <person name="Guillou S."/>
            <person name="Cros-Aarteil S."/>
            <person name="Calhoun S."/>
            <person name="Kuo A."/>
            <person name="Mondo S."/>
            <person name="Pangilinan J."/>
            <person name="Riley R."/>
            <person name="Labutti K."/>
            <person name="Andreopoulos B."/>
            <person name="Lipzen A."/>
            <person name="Chen C."/>
            <person name="Yanf M."/>
            <person name="Daum C."/>
            <person name="Ng V."/>
            <person name="Clum A."/>
            <person name="Steindorff A."/>
            <person name="Ohm R."/>
            <person name="Martin F."/>
            <person name="Silar P."/>
            <person name="Natvig D."/>
            <person name="Lalanne C."/>
            <person name="Gautier V."/>
            <person name="Ament-Velasquez S.L."/>
            <person name="Kruys A."/>
            <person name="Hutchinson M.I."/>
            <person name="Powell A.J."/>
            <person name="Barry K."/>
            <person name="Miller A.N."/>
            <person name="Grigoriev I.V."/>
            <person name="Debuchy R."/>
            <person name="Gladieux P."/>
            <person name="Thoren M.H."/>
            <person name="Johannesson H."/>
        </authorList>
    </citation>
    <scope>NUCLEOTIDE SEQUENCE</scope>
    <source>
        <strain evidence="15">CBS 314.62</strain>
    </source>
</reference>
<name>A0AAE0X3R7_9PEZI</name>
<evidence type="ECO:0000256" key="12">
    <source>
        <dbReference type="ARBA" id="ARBA00072864"/>
    </source>
</evidence>
<keyword evidence="10" id="KW-0539">Nucleus</keyword>
<feature type="region of interest" description="Disordered" evidence="13">
    <location>
        <begin position="1"/>
        <end position="33"/>
    </location>
</feature>
<evidence type="ECO:0000256" key="13">
    <source>
        <dbReference type="SAM" id="MobiDB-lite"/>
    </source>
</evidence>
<evidence type="ECO:0000313" key="15">
    <source>
        <dbReference type="EMBL" id="KAK3684225.1"/>
    </source>
</evidence>
<keyword evidence="6" id="KW-0156">Chromatin regulator</keyword>
<feature type="compositionally biased region" description="Basic and acidic residues" evidence="13">
    <location>
        <begin position="196"/>
        <end position="208"/>
    </location>
</feature>
<evidence type="ECO:0000256" key="11">
    <source>
        <dbReference type="ARBA" id="ARBA00057322"/>
    </source>
</evidence>
<feature type="region of interest" description="Disordered" evidence="13">
    <location>
        <begin position="163"/>
        <end position="213"/>
    </location>
</feature>
<dbReference type="AlphaFoldDB" id="A0AAE0X3R7"/>
<keyword evidence="8" id="KW-0804">Transcription</keyword>
<comment type="similarity">
    <text evidence="2">Belongs to the MRG family.</text>
</comment>
<dbReference type="Pfam" id="PF05712">
    <property type="entry name" value="MRG"/>
    <property type="match status" value="1"/>
</dbReference>
<reference evidence="15" key="1">
    <citation type="journal article" date="2023" name="Mol. Phylogenet. Evol.">
        <title>Genome-scale phylogeny and comparative genomics of the fungal order Sordariales.</title>
        <authorList>
            <person name="Hensen N."/>
            <person name="Bonometti L."/>
            <person name="Westerberg I."/>
            <person name="Brannstrom I.O."/>
            <person name="Guillou S."/>
            <person name="Cros-Aarteil S."/>
            <person name="Calhoun S."/>
            <person name="Haridas S."/>
            <person name="Kuo A."/>
            <person name="Mondo S."/>
            <person name="Pangilinan J."/>
            <person name="Riley R."/>
            <person name="LaButti K."/>
            <person name="Andreopoulos B."/>
            <person name="Lipzen A."/>
            <person name="Chen C."/>
            <person name="Yan M."/>
            <person name="Daum C."/>
            <person name="Ng V."/>
            <person name="Clum A."/>
            <person name="Steindorff A."/>
            <person name="Ohm R.A."/>
            <person name="Martin F."/>
            <person name="Silar P."/>
            <person name="Natvig D.O."/>
            <person name="Lalanne C."/>
            <person name="Gautier V."/>
            <person name="Ament-Velasquez S.L."/>
            <person name="Kruys A."/>
            <person name="Hutchinson M.I."/>
            <person name="Powell A.J."/>
            <person name="Barry K."/>
            <person name="Miller A.N."/>
            <person name="Grigoriev I.V."/>
            <person name="Debuchy R."/>
            <person name="Gladieux P."/>
            <person name="Hiltunen Thoren M."/>
            <person name="Johannesson H."/>
        </authorList>
    </citation>
    <scope>NUCLEOTIDE SEQUENCE</scope>
    <source>
        <strain evidence="15">CBS 314.62</strain>
    </source>
</reference>
<gene>
    <name evidence="15" type="ORF">B0T22DRAFT_272091</name>
</gene>
<evidence type="ECO:0000256" key="4">
    <source>
        <dbReference type="ARBA" id="ARBA00018505"/>
    </source>
</evidence>
<dbReference type="GO" id="GO:0032221">
    <property type="term" value="C:Rpd3S complex"/>
    <property type="evidence" value="ECO:0007669"/>
    <property type="project" value="TreeGrafter"/>
</dbReference>
<evidence type="ECO:0000256" key="8">
    <source>
        <dbReference type="ARBA" id="ARBA00023163"/>
    </source>
</evidence>
<keyword evidence="7" id="KW-0805">Transcription regulation</keyword>
<dbReference type="GO" id="GO:0006325">
    <property type="term" value="P:chromatin organization"/>
    <property type="evidence" value="ECO:0007669"/>
    <property type="project" value="UniProtKB-KW"/>
</dbReference>
<comment type="subcellular location">
    <subcellularLocation>
        <location evidence="1">Nucleus</location>
    </subcellularLocation>
</comment>
<dbReference type="FunFam" id="1.10.274.30:FF:000004">
    <property type="entry name" value="Putative Chromatin modification-related protein eaf3"/>
    <property type="match status" value="1"/>
</dbReference>
<sequence>MPPFTRKHSRKLPEQSKEKNPEPPENPLADPFAEKEALWAAAEEVNDRLLAFPTPASSTYVNKHGKATFDDRFTFAPRHQPKSDGKAGTSHPKIRHAIEAGTSSQPLIDYYSELPADVNVPLAGVAHNQEPIGSGGKRSFTLDDWSAHHLETKTVGLDIEPFKPTRRSAARSPPKQPVPSQWLGADDPGIMEDSEAADKDAEGEDSFHQRPSIKLPLPDHLKAMLVDDWENVTKNNQLVPLPHAHPVDEILNDYLNYERPNRQEGSASLEVLEEIIAGLREYFDKCLGRILLYRFERMQFHELHLQWNSDAADEHKGPCDTYGAEHLSRLLVSLPELIAQTNMDQQSVNRLREELTKFTTWFGRHVTNYFVSEYETPSQEYVDKARGV</sequence>
<feature type="domain" description="MRG" evidence="14">
    <location>
        <begin position="199"/>
        <end position="375"/>
    </location>
</feature>
<feature type="compositionally biased region" description="Basic residues" evidence="13">
    <location>
        <begin position="1"/>
        <end position="10"/>
    </location>
</feature>
<evidence type="ECO:0000256" key="9">
    <source>
        <dbReference type="ARBA" id="ARBA00023204"/>
    </source>
</evidence>
<evidence type="ECO:0000256" key="1">
    <source>
        <dbReference type="ARBA" id="ARBA00004123"/>
    </source>
</evidence>
<evidence type="ECO:0000256" key="3">
    <source>
        <dbReference type="ARBA" id="ARBA00011353"/>
    </source>
</evidence>
<dbReference type="PANTHER" id="PTHR10880:SF15">
    <property type="entry name" value="MSL COMPLEX SUBUNIT 3"/>
    <property type="match status" value="1"/>
</dbReference>
<dbReference type="InterPro" id="IPR026541">
    <property type="entry name" value="MRG_dom"/>
</dbReference>
<comment type="subunit">
    <text evidence="3">Component of the NuA4 histone acetyltransferase complex.</text>
</comment>
<dbReference type="PROSITE" id="PS51640">
    <property type="entry name" value="MRG"/>
    <property type="match status" value="1"/>
</dbReference>
<dbReference type="GO" id="GO:0006281">
    <property type="term" value="P:DNA repair"/>
    <property type="evidence" value="ECO:0007669"/>
    <property type="project" value="UniProtKB-KW"/>
</dbReference>
<evidence type="ECO:0000256" key="7">
    <source>
        <dbReference type="ARBA" id="ARBA00023015"/>
    </source>
</evidence>
<dbReference type="EMBL" id="JAULSO010000004">
    <property type="protein sequence ID" value="KAK3684225.1"/>
    <property type="molecule type" value="Genomic_DNA"/>
</dbReference>
<feature type="compositionally biased region" description="Basic and acidic residues" evidence="13">
    <location>
        <begin position="11"/>
        <end position="22"/>
    </location>
</feature>
<keyword evidence="9" id="KW-0234">DNA repair</keyword>
<dbReference type="GO" id="GO:0035267">
    <property type="term" value="C:NuA4 histone acetyltransferase complex"/>
    <property type="evidence" value="ECO:0007669"/>
    <property type="project" value="TreeGrafter"/>
</dbReference>
<keyword evidence="5" id="KW-0227">DNA damage</keyword>
<evidence type="ECO:0000259" key="14">
    <source>
        <dbReference type="Pfam" id="PF05712"/>
    </source>
</evidence>
<accession>A0AAE0X3R7</accession>
<evidence type="ECO:0000256" key="5">
    <source>
        <dbReference type="ARBA" id="ARBA00022763"/>
    </source>
</evidence>
<evidence type="ECO:0000256" key="6">
    <source>
        <dbReference type="ARBA" id="ARBA00022853"/>
    </source>
</evidence>
<organism evidence="15 16">
    <name type="scientific">Podospora appendiculata</name>
    <dbReference type="NCBI Taxonomy" id="314037"/>
    <lineage>
        <taxon>Eukaryota</taxon>
        <taxon>Fungi</taxon>
        <taxon>Dikarya</taxon>
        <taxon>Ascomycota</taxon>
        <taxon>Pezizomycotina</taxon>
        <taxon>Sordariomycetes</taxon>
        <taxon>Sordariomycetidae</taxon>
        <taxon>Sordariales</taxon>
        <taxon>Podosporaceae</taxon>
        <taxon>Podospora</taxon>
    </lineage>
</organism>
<protein>
    <recommendedName>
        <fullName evidence="4">Chromatin modification-related protein EAF3</fullName>
    </recommendedName>
    <alternativeName>
        <fullName evidence="12">Chromatin modification-related protein eaf3</fullName>
    </alternativeName>
</protein>
<dbReference type="InterPro" id="IPR008676">
    <property type="entry name" value="MRG"/>
</dbReference>
<proteinExistence type="inferred from homology"/>
<dbReference type="PANTHER" id="PTHR10880">
    <property type="entry name" value="MORTALITY FACTOR 4-LIKE PROTEIN"/>
    <property type="match status" value="1"/>
</dbReference>